<evidence type="ECO:0000313" key="2">
    <source>
        <dbReference type="EMBL" id="TMR36921.1"/>
    </source>
</evidence>
<keyword evidence="1" id="KW-0732">Signal</keyword>
<reference evidence="2 3" key="1">
    <citation type="submission" date="2019-05" db="EMBL/GenBank/DDBJ databases">
        <title>Draft genome sequence of Nonomuraea zeae DSM 100528.</title>
        <authorList>
            <person name="Saricaoglu S."/>
            <person name="Isik K."/>
        </authorList>
    </citation>
    <scope>NUCLEOTIDE SEQUENCE [LARGE SCALE GENOMIC DNA]</scope>
    <source>
        <strain evidence="2 3">DSM 100528</strain>
    </source>
</reference>
<evidence type="ECO:0000256" key="1">
    <source>
        <dbReference type="SAM" id="SignalP"/>
    </source>
</evidence>
<name>A0A5S4GWN9_9ACTN</name>
<evidence type="ECO:0000313" key="3">
    <source>
        <dbReference type="Proteomes" id="UP000306628"/>
    </source>
</evidence>
<dbReference type="OrthoDB" id="3540574at2"/>
<comment type="caution">
    <text evidence="2">The sequence shown here is derived from an EMBL/GenBank/DDBJ whole genome shotgun (WGS) entry which is preliminary data.</text>
</comment>
<accession>A0A5S4GWN9</accession>
<proteinExistence type="predicted"/>
<feature type="chain" id="PRO_5039335960" description="Alpha-amylase" evidence="1">
    <location>
        <begin position="18"/>
        <end position="102"/>
    </location>
</feature>
<organism evidence="2 3">
    <name type="scientific">Nonomuraea zeae</name>
    <dbReference type="NCBI Taxonomy" id="1642303"/>
    <lineage>
        <taxon>Bacteria</taxon>
        <taxon>Bacillati</taxon>
        <taxon>Actinomycetota</taxon>
        <taxon>Actinomycetes</taxon>
        <taxon>Streptosporangiales</taxon>
        <taxon>Streptosporangiaceae</taxon>
        <taxon>Nonomuraea</taxon>
    </lineage>
</organism>
<dbReference type="Pfam" id="PF19882">
    <property type="entry name" value="DUF6355"/>
    <property type="match status" value="1"/>
</dbReference>
<dbReference type="RefSeq" id="WP_138689201.1">
    <property type="nucleotide sequence ID" value="NZ_JBHSAZ010000044.1"/>
</dbReference>
<dbReference type="EMBL" id="VCKX01000020">
    <property type="protein sequence ID" value="TMR36921.1"/>
    <property type="molecule type" value="Genomic_DNA"/>
</dbReference>
<sequence length="102" mass="10668">MRTQALKVIGGTLAALALTTAPPYPGATASADNPADVGAATCGWDPVANDAYYNHCNSNVHVVIRVERHSGLTGYDKCVPPGRTYLGSMSVIAYAHYIGKTC</sequence>
<keyword evidence="3" id="KW-1185">Reference proteome</keyword>
<dbReference type="AlphaFoldDB" id="A0A5S4GWN9"/>
<dbReference type="Proteomes" id="UP000306628">
    <property type="component" value="Unassembled WGS sequence"/>
</dbReference>
<protein>
    <recommendedName>
        <fullName evidence="4">Alpha-amylase</fullName>
    </recommendedName>
</protein>
<dbReference type="InterPro" id="IPR045935">
    <property type="entry name" value="DUF6355"/>
</dbReference>
<gene>
    <name evidence="2" type="ORF">ETD85_09195</name>
</gene>
<feature type="signal peptide" evidence="1">
    <location>
        <begin position="1"/>
        <end position="17"/>
    </location>
</feature>
<evidence type="ECO:0008006" key="4">
    <source>
        <dbReference type="Google" id="ProtNLM"/>
    </source>
</evidence>